<reference evidence="2" key="1">
    <citation type="submission" date="2025-08" db="UniProtKB">
        <authorList>
            <consortium name="Ensembl"/>
        </authorList>
    </citation>
    <scope>IDENTIFICATION</scope>
</reference>
<dbReference type="Pfam" id="PF00429">
    <property type="entry name" value="TLV_coat"/>
    <property type="match status" value="1"/>
</dbReference>
<sequence>MNCKFTYINVTQPDDQRWTLGQHWGIRFYEPGADRGGIIYIKKEETKNPQRVGPNQELSGSVLRIQPTQAFETQTPNSPKPLEVVNKSVGPKYKIKNEGMTENNMWRIMNASYYLLNQTNPNVPRPCWLCLDIRPPYYDAIGDLGEATRSSETDPPQCNWGRDVGITLTEVTGNGRCVGTVPSEKLHLCSITEKVTPENKEQWLIPADNARWVCSSTGVTPRLSLKLFDVSQDFCIQVIIAPRILYHSEECCVYADHTGVVRDTMMKLREGLEKRKRENEARQNWYKSWFNYSPWLTTLLSIIAGPLLLLVLGLTFGPCIFNRVIAMVKSRLEAAHLMHIRAKYEPITTDEDAETLMLSSQAYQELMNKITN</sequence>
<dbReference type="Proteomes" id="UP000694521">
    <property type="component" value="Unplaced"/>
</dbReference>
<evidence type="ECO:0000256" key="1">
    <source>
        <dbReference type="SAM" id="Phobius"/>
    </source>
</evidence>
<keyword evidence="1" id="KW-0472">Membrane</keyword>
<dbReference type="PANTHER" id="PTHR10424:SF82">
    <property type="entry name" value="ENVELOPE GLYCOPROTEIN-RELATED"/>
    <property type="match status" value="1"/>
</dbReference>
<accession>A0A8B9ES16</accession>
<dbReference type="PANTHER" id="PTHR10424">
    <property type="entry name" value="VIRAL ENVELOPE PROTEIN"/>
    <property type="match status" value="1"/>
</dbReference>
<organism evidence="2 3">
    <name type="scientific">Anser cygnoides</name>
    <name type="common">Swan goose</name>
    <dbReference type="NCBI Taxonomy" id="8845"/>
    <lineage>
        <taxon>Eukaryota</taxon>
        <taxon>Metazoa</taxon>
        <taxon>Chordata</taxon>
        <taxon>Craniata</taxon>
        <taxon>Vertebrata</taxon>
        <taxon>Euteleostomi</taxon>
        <taxon>Archelosauria</taxon>
        <taxon>Archosauria</taxon>
        <taxon>Dinosauria</taxon>
        <taxon>Saurischia</taxon>
        <taxon>Theropoda</taxon>
        <taxon>Coelurosauria</taxon>
        <taxon>Aves</taxon>
        <taxon>Neognathae</taxon>
        <taxon>Galloanserae</taxon>
        <taxon>Anseriformes</taxon>
        <taxon>Anatidae</taxon>
        <taxon>Anserinae</taxon>
        <taxon>Anser</taxon>
    </lineage>
</organism>
<keyword evidence="1" id="KW-0812">Transmembrane</keyword>
<protein>
    <recommendedName>
        <fullName evidence="4">Envelope glycoprotein</fullName>
    </recommendedName>
</protein>
<reference evidence="2" key="2">
    <citation type="submission" date="2025-09" db="UniProtKB">
        <authorList>
            <consortium name="Ensembl"/>
        </authorList>
    </citation>
    <scope>IDENTIFICATION</scope>
</reference>
<name>A0A8B9ES16_ANSCY</name>
<proteinExistence type="predicted"/>
<dbReference type="Gene3D" id="3.90.310.10">
    <property type="entry name" value="ENV polyprotein, receptor-binding domain"/>
    <property type="match status" value="1"/>
</dbReference>
<evidence type="ECO:0000313" key="3">
    <source>
        <dbReference type="Proteomes" id="UP000694521"/>
    </source>
</evidence>
<evidence type="ECO:0008006" key="4">
    <source>
        <dbReference type="Google" id="ProtNLM"/>
    </source>
</evidence>
<dbReference type="SUPFAM" id="SSF49830">
    <property type="entry name" value="ENV polyprotein, receptor-binding domain"/>
    <property type="match status" value="1"/>
</dbReference>
<dbReference type="InterPro" id="IPR008981">
    <property type="entry name" value="FMuLV_rcpt-bd"/>
</dbReference>
<dbReference type="Gene3D" id="1.10.287.210">
    <property type="match status" value="1"/>
</dbReference>
<feature type="transmembrane region" description="Helical" evidence="1">
    <location>
        <begin position="295"/>
        <end position="321"/>
    </location>
</feature>
<dbReference type="AlphaFoldDB" id="A0A8B9ES16"/>
<dbReference type="InterPro" id="IPR018154">
    <property type="entry name" value="TLV/ENV_coat_polyprotein"/>
</dbReference>
<keyword evidence="3" id="KW-1185">Reference proteome</keyword>
<evidence type="ECO:0000313" key="2">
    <source>
        <dbReference type="Ensembl" id="ENSACDP00005025775.1"/>
    </source>
</evidence>
<keyword evidence="1" id="KW-1133">Transmembrane helix</keyword>
<dbReference type="Ensembl" id="ENSACDT00005030747.1">
    <property type="protein sequence ID" value="ENSACDP00005025775.1"/>
    <property type="gene ID" value="ENSACDG00005018659.1"/>
</dbReference>